<dbReference type="InterPro" id="IPR019183">
    <property type="entry name" value="NAA25_NatB_aux_su"/>
</dbReference>
<dbReference type="EMBL" id="JANEYF010001369">
    <property type="protein sequence ID" value="KAJ8964379.1"/>
    <property type="molecule type" value="Genomic_DNA"/>
</dbReference>
<dbReference type="PANTHER" id="PTHR22767:SF3">
    <property type="entry name" value="N-ALPHA-ACETYLTRANSFERASE 25, NATB AUXILIARY SUBUNIT"/>
    <property type="match status" value="1"/>
</dbReference>
<reference evidence="3" key="1">
    <citation type="journal article" date="2023" name="Insect Mol. Biol.">
        <title>Genome sequencing provides insights into the evolution of gene families encoding plant cell wall-degrading enzymes in longhorned beetles.</title>
        <authorList>
            <person name="Shin N.R."/>
            <person name="Okamura Y."/>
            <person name="Kirsch R."/>
            <person name="Pauchet Y."/>
        </authorList>
    </citation>
    <scope>NUCLEOTIDE SEQUENCE</scope>
    <source>
        <strain evidence="3">RBIC_L_NR</strain>
    </source>
</reference>
<dbReference type="PANTHER" id="PTHR22767">
    <property type="entry name" value="N-TERMINAL ACETYLTRANSFERASE-RELATED"/>
    <property type="match status" value="1"/>
</dbReference>
<dbReference type="AlphaFoldDB" id="A0AAV8ZI76"/>
<organism evidence="3 4">
    <name type="scientific">Rhamnusium bicolor</name>
    <dbReference type="NCBI Taxonomy" id="1586634"/>
    <lineage>
        <taxon>Eukaryota</taxon>
        <taxon>Metazoa</taxon>
        <taxon>Ecdysozoa</taxon>
        <taxon>Arthropoda</taxon>
        <taxon>Hexapoda</taxon>
        <taxon>Insecta</taxon>
        <taxon>Pterygota</taxon>
        <taxon>Neoptera</taxon>
        <taxon>Endopterygota</taxon>
        <taxon>Coleoptera</taxon>
        <taxon>Polyphaga</taxon>
        <taxon>Cucujiformia</taxon>
        <taxon>Chrysomeloidea</taxon>
        <taxon>Cerambycidae</taxon>
        <taxon>Lepturinae</taxon>
        <taxon>Rhagiini</taxon>
        <taxon>Rhamnusium</taxon>
    </lineage>
</organism>
<keyword evidence="2" id="KW-0802">TPR repeat</keyword>
<accession>A0AAV8ZI76</accession>
<comment type="similarity">
    <text evidence="1">Belongs to the MDM20/NAA25 family.</text>
</comment>
<evidence type="ECO:0000256" key="2">
    <source>
        <dbReference type="ARBA" id="ARBA00022803"/>
    </source>
</evidence>
<evidence type="ECO:0000256" key="1">
    <source>
        <dbReference type="ARBA" id="ARBA00006298"/>
    </source>
</evidence>
<comment type="caution">
    <text evidence="3">The sequence shown here is derived from an EMBL/GenBank/DDBJ whole genome shotgun (WGS) entry which is preliminary data.</text>
</comment>
<evidence type="ECO:0000313" key="4">
    <source>
        <dbReference type="Proteomes" id="UP001162156"/>
    </source>
</evidence>
<name>A0AAV8ZI76_9CUCU</name>
<evidence type="ECO:0000313" key="3">
    <source>
        <dbReference type="EMBL" id="KAJ8964379.1"/>
    </source>
</evidence>
<protein>
    <submittedName>
        <fullName evidence="3">Uncharacterized protein</fullName>
    </submittedName>
</protein>
<keyword evidence="4" id="KW-1185">Reference proteome</keyword>
<gene>
    <name evidence="3" type="ORF">NQ314_004944</name>
</gene>
<dbReference type="Proteomes" id="UP001162156">
    <property type="component" value="Unassembled WGS sequence"/>
</dbReference>
<dbReference type="Pfam" id="PF09797">
    <property type="entry name" value="NatB_MDM20"/>
    <property type="match status" value="1"/>
</dbReference>
<dbReference type="GO" id="GO:0031416">
    <property type="term" value="C:NatB complex"/>
    <property type="evidence" value="ECO:0007669"/>
    <property type="project" value="TreeGrafter"/>
</dbReference>
<sequence length="486" mass="55383">MLDTTDVLGETTELFIEYFRKFGHKPCCVSDLRIYLDLLDAEQKSELSSRLVKDVGISSTSVPQSDHQMQRHICALQLSRLCGSHRNLSSDHLKALITALSLHYQHGYQTYGKNLLSTDLGPSDPYALMAAHVLYDLAQIEKKSDSIIIALILLENLLKNSPSNFHAKLLAVRLYHTLGGGITAHEMYNSLDIKHLQLDSLGYIHCARLPTTGLFSLCTNLFDLALKFFSTNYKDSSDHLTFSYKFGSFLKLDEFMDFRERLNNSLHYTTVAIDRIILSLLECTSLESLYNLDISPKDNNIEWGSLRDNHHLTVYISWDPERIGSSPYNWAEIKALFEQDIRFLKLRTPVLWSMASAIDIIKSVDGTRQKHIETLRSTLCDWKKLYQQTVSDNFIPINQGLVILPLPSRLHGALEAPYSIISTFFEFLISLSSDDSEACLVCIRNIEDEFSNLTKFVEENTLKKSNDFQDKRKSMELAVNCVEEQA</sequence>
<proteinExistence type="inferred from homology"/>